<dbReference type="Proteomes" id="UP001283361">
    <property type="component" value="Unassembled WGS sequence"/>
</dbReference>
<name>A0AAE0ZB14_9GAST</name>
<evidence type="ECO:0000313" key="2">
    <source>
        <dbReference type="Proteomes" id="UP001283361"/>
    </source>
</evidence>
<gene>
    <name evidence="1" type="ORF">RRG08_059526</name>
</gene>
<comment type="caution">
    <text evidence="1">The sequence shown here is derived from an EMBL/GenBank/DDBJ whole genome shotgun (WGS) entry which is preliminary data.</text>
</comment>
<evidence type="ECO:0000313" key="1">
    <source>
        <dbReference type="EMBL" id="KAK3765162.1"/>
    </source>
</evidence>
<organism evidence="1 2">
    <name type="scientific">Elysia crispata</name>
    <name type="common">lettuce slug</name>
    <dbReference type="NCBI Taxonomy" id="231223"/>
    <lineage>
        <taxon>Eukaryota</taxon>
        <taxon>Metazoa</taxon>
        <taxon>Spiralia</taxon>
        <taxon>Lophotrochozoa</taxon>
        <taxon>Mollusca</taxon>
        <taxon>Gastropoda</taxon>
        <taxon>Heterobranchia</taxon>
        <taxon>Euthyneura</taxon>
        <taxon>Panpulmonata</taxon>
        <taxon>Sacoglossa</taxon>
        <taxon>Placobranchoidea</taxon>
        <taxon>Plakobranchidae</taxon>
        <taxon>Elysia</taxon>
    </lineage>
</organism>
<sequence>FHHHHQPFSSHPNIILIISPSSIITTSHSPPTPTLFDNLTLFPSSPPAILLPSQISLFDNLSLFHHPSITTMPSSPAILPSQHYLIISLSSIITTSHSPPIPTLIWIIFPLPSSPPAILLPPQHYLIISPLPSSPPAILLPSQHYLIISPSSSITTSHSPPIPTLFDNFTLFHHHHQPFSSHPNII</sequence>
<protein>
    <submittedName>
        <fullName evidence="1">Uncharacterized protein</fullName>
    </submittedName>
</protein>
<reference evidence="1" key="1">
    <citation type="journal article" date="2023" name="G3 (Bethesda)">
        <title>A reference genome for the long-term kleptoplast-retaining sea slug Elysia crispata morphotype clarki.</title>
        <authorList>
            <person name="Eastman K.E."/>
            <person name="Pendleton A.L."/>
            <person name="Shaikh M.A."/>
            <person name="Suttiyut T."/>
            <person name="Ogas R."/>
            <person name="Tomko P."/>
            <person name="Gavelis G."/>
            <person name="Widhalm J.R."/>
            <person name="Wisecaver J.H."/>
        </authorList>
    </citation>
    <scope>NUCLEOTIDE SEQUENCE</scope>
    <source>
        <strain evidence="1">ECLA1</strain>
    </source>
</reference>
<dbReference type="EMBL" id="JAWDGP010004344">
    <property type="protein sequence ID" value="KAK3765162.1"/>
    <property type="molecule type" value="Genomic_DNA"/>
</dbReference>
<accession>A0AAE0ZB14</accession>
<dbReference type="AlphaFoldDB" id="A0AAE0ZB14"/>
<keyword evidence="2" id="KW-1185">Reference proteome</keyword>
<proteinExistence type="predicted"/>
<feature type="non-terminal residue" evidence="1">
    <location>
        <position position="1"/>
    </location>
</feature>